<comment type="caution">
    <text evidence="2">The sequence shown here is derived from an EMBL/GenBank/DDBJ whole genome shotgun (WGS) entry which is preliminary data.</text>
</comment>
<protein>
    <submittedName>
        <fullName evidence="2">Uncharacterized protein</fullName>
    </submittedName>
</protein>
<dbReference type="EMBL" id="BAAFJT010000004">
    <property type="protein sequence ID" value="GAB0189288.1"/>
    <property type="molecule type" value="Genomic_DNA"/>
</dbReference>
<name>A0ABC9WV12_GRUJA</name>
<reference evidence="2 3" key="1">
    <citation type="submission" date="2024-06" db="EMBL/GenBank/DDBJ databases">
        <title>The draft genome of Grus japonensis, version 3.</title>
        <authorList>
            <person name="Nabeshima K."/>
            <person name="Suzuki S."/>
            <person name="Onuma M."/>
        </authorList>
    </citation>
    <scope>NUCLEOTIDE SEQUENCE [LARGE SCALE GENOMIC DNA]</scope>
    <source>
        <strain evidence="2 3">451A</strain>
    </source>
</reference>
<proteinExistence type="predicted"/>
<gene>
    <name evidence="2" type="ORF">GRJ2_001394100</name>
</gene>
<accession>A0ABC9WV12</accession>
<feature type="compositionally biased region" description="Low complexity" evidence="1">
    <location>
        <begin position="51"/>
        <end position="60"/>
    </location>
</feature>
<dbReference type="Proteomes" id="UP001623348">
    <property type="component" value="Unassembled WGS sequence"/>
</dbReference>
<organism evidence="2 3">
    <name type="scientific">Grus japonensis</name>
    <name type="common">Japanese crane</name>
    <name type="synonym">Red-crowned crane</name>
    <dbReference type="NCBI Taxonomy" id="30415"/>
    <lineage>
        <taxon>Eukaryota</taxon>
        <taxon>Metazoa</taxon>
        <taxon>Chordata</taxon>
        <taxon>Craniata</taxon>
        <taxon>Vertebrata</taxon>
        <taxon>Euteleostomi</taxon>
        <taxon>Archelosauria</taxon>
        <taxon>Archosauria</taxon>
        <taxon>Dinosauria</taxon>
        <taxon>Saurischia</taxon>
        <taxon>Theropoda</taxon>
        <taxon>Coelurosauria</taxon>
        <taxon>Aves</taxon>
        <taxon>Neognathae</taxon>
        <taxon>Neoaves</taxon>
        <taxon>Gruiformes</taxon>
        <taxon>Gruidae</taxon>
        <taxon>Grus</taxon>
    </lineage>
</organism>
<evidence type="ECO:0000313" key="3">
    <source>
        <dbReference type="Proteomes" id="UP001623348"/>
    </source>
</evidence>
<feature type="compositionally biased region" description="Gly residues" evidence="1">
    <location>
        <begin position="61"/>
        <end position="71"/>
    </location>
</feature>
<sequence>MQIETQFCELSEVKLLTELGGGGDFQSHPVRRRQEDLVRLSQEKPLGGNSQQQRQQPQREPGGGRPPGVKK</sequence>
<evidence type="ECO:0000313" key="2">
    <source>
        <dbReference type="EMBL" id="GAB0189288.1"/>
    </source>
</evidence>
<feature type="region of interest" description="Disordered" evidence="1">
    <location>
        <begin position="41"/>
        <end position="71"/>
    </location>
</feature>
<dbReference type="AlphaFoldDB" id="A0ABC9WV12"/>
<keyword evidence="3" id="KW-1185">Reference proteome</keyword>
<evidence type="ECO:0000256" key="1">
    <source>
        <dbReference type="SAM" id="MobiDB-lite"/>
    </source>
</evidence>